<name>A0A543B0S6_9ACTN</name>
<dbReference type="RefSeq" id="WP_142042837.1">
    <property type="nucleotide sequence ID" value="NZ_JBHTGS010000003.1"/>
</dbReference>
<accession>A0A543B0S6</accession>
<proteinExistence type="predicted"/>
<protein>
    <submittedName>
        <fullName evidence="1">Uncharacterized protein</fullName>
    </submittedName>
</protein>
<dbReference type="EMBL" id="VFOW01000001">
    <property type="protein sequence ID" value="TQL78428.1"/>
    <property type="molecule type" value="Genomic_DNA"/>
</dbReference>
<keyword evidence="2" id="KW-1185">Reference proteome</keyword>
<evidence type="ECO:0000313" key="2">
    <source>
        <dbReference type="Proteomes" id="UP000317043"/>
    </source>
</evidence>
<gene>
    <name evidence="1" type="ORF">FB566_4014</name>
</gene>
<dbReference type="Proteomes" id="UP000317043">
    <property type="component" value="Unassembled WGS sequence"/>
</dbReference>
<organism evidence="1 2">
    <name type="scientific">Stackebrandtia endophytica</name>
    <dbReference type="NCBI Taxonomy" id="1496996"/>
    <lineage>
        <taxon>Bacteria</taxon>
        <taxon>Bacillati</taxon>
        <taxon>Actinomycetota</taxon>
        <taxon>Actinomycetes</taxon>
        <taxon>Glycomycetales</taxon>
        <taxon>Glycomycetaceae</taxon>
        <taxon>Stackebrandtia</taxon>
    </lineage>
</organism>
<dbReference type="AlphaFoldDB" id="A0A543B0S6"/>
<evidence type="ECO:0000313" key="1">
    <source>
        <dbReference type="EMBL" id="TQL78428.1"/>
    </source>
</evidence>
<reference evidence="1 2" key="1">
    <citation type="submission" date="2019-06" db="EMBL/GenBank/DDBJ databases">
        <title>Sequencing the genomes of 1000 actinobacteria strains.</title>
        <authorList>
            <person name="Klenk H.-P."/>
        </authorList>
    </citation>
    <scope>NUCLEOTIDE SEQUENCE [LARGE SCALE GENOMIC DNA]</scope>
    <source>
        <strain evidence="1 2">DSM 45928</strain>
    </source>
</reference>
<dbReference type="InParanoid" id="A0A543B0S6"/>
<sequence>MLASQLESLLATDRPGVDAALQLVTDLDAGLLTGYGRPNPDRDAALAALTSAVAATPLADKVAAATLAIAEGIVTDEQLAVVAAARSALLGAVHDALLSDVDEATDRARVDVAAGEAVEPDKKVAALRGAARAWLTELAITGVAGLDEAFLGDVNPIVEGLGGHPAGRRLAVLLDGLSAELRSCTPIALMAEPPMRRWADLWSRAQLLSRPGHVDEVPDDRISGRLLVLGTELFEHSTLFGVVVHGVVETGKEGVPRLVRATVTAPKVDVITGPAMWNLITDRPNLMTALAEDRCLELTDMPITPTGELVWSDEDAKPGEVVDPLATARLHLVQAVATRTHPLDRHPVAIAEPVFVEQYKVIKGEEPKFNLGGATLDIDVSRLSPAAPLTVKNVAASTACIGVLRWDAGSWTLSPLAVQAPVKRVPTLIHNGQWAAGPTDPKVAKAVERNDSVRVLRERAGRLLRK</sequence>
<comment type="caution">
    <text evidence="1">The sequence shown here is derived from an EMBL/GenBank/DDBJ whole genome shotgun (WGS) entry which is preliminary data.</text>
</comment>
<dbReference type="OrthoDB" id="501927at2"/>